<dbReference type="InterPro" id="IPR023753">
    <property type="entry name" value="FAD/NAD-binding_dom"/>
</dbReference>
<evidence type="ECO:0000256" key="10">
    <source>
        <dbReference type="RuleBase" id="RU003692"/>
    </source>
</evidence>
<dbReference type="InterPro" id="IPR001100">
    <property type="entry name" value="Pyr_nuc-diS_OxRdtase"/>
</dbReference>
<dbReference type="InterPro" id="IPR016156">
    <property type="entry name" value="FAD/NAD-linked_Rdtase_dimer_sf"/>
</dbReference>
<gene>
    <name evidence="13" type="primary">lpdA</name>
    <name evidence="13" type="ORF">ACFOKC_10995</name>
</gene>
<evidence type="ECO:0000259" key="12">
    <source>
        <dbReference type="Pfam" id="PF07992"/>
    </source>
</evidence>
<dbReference type="InterPro" id="IPR012999">
    <property type="entry name" value="Pyr_OxRdtase_I_AS"/>
</dbReference>
<keyword evidence="6 10" id="KW-0520">NAD</keyword>
<evidence type="ECO:0000256" key="3">
    <source>
        <dbReference type="ARBA" id="ARBA00022630"/>
    </source>
</evidence>
<dbReference type="InterPro" id="IPR004099">
    <property type="entry name" value="Pyr_nucl-diS_OxRdtase_dimer"/>
</dbReference>
<organism evidence="13 14">
    <name type="scientific">Halobacterium litoreum</name>
    <dbReference type="NCBI Taxonomy" id="2039234"/>
    <lineage>
        <taxon>Archaea</taxon>
        <taxon>Methanobacteriati</taxon>
        <taxon>Methanobacteriota</taxon>
        <taxon>Stenosarchaea group</taxon>
        <taxon>Halobacteria</taxon>
        <taxon>Halobacteriales</taxon>
        <taxon>Halobacteriaceae</taxon>
        <taxon>Halobacterium</taxon>
    </lineage>
</organism>
<evidence type="ECO:0000256" key="7">
    <source>
        <dbReference type="ARBA" id="ARBA00023157"/>
    </source>
</evidence>
<dbReference type="FunFam" id="3.30.390.30:FF:000001">
    <property type="entry name" value="Dihydrolipoyl dehydrogenase"/>
    <property type="match status" value="1"/>
</dbReference>
<dbReference type="PRINTS" id="PR00368">
    <property type="entry name" value="FADPNR"/>
</dbReference>
<dbReference type="GeneID" id="69118748"/>
<comment type="miscellaneous">
    <text evidence="10">The active site is a redox-active disulfide bond.</text>
</comment>
<accession>A0ABD5NFU8</accession>
<comment type="caution">
    <text evidence="13">The sequence shown here is derived from an EMBL/GenBank/DDBJ whole genome shotgun (WGS) entry which is preliminary data.</text>
</comment>
<feature type="domain" description="FAD/NAD(P)-binding" evidence="12">
    <location>
        <begin position="9"/>
        <end position="331"/>
    </location>
</feature>
<reference evidence="13 14" key="1">
    <citation type="journal article" date="2019" name="Int. J. Syst. Evol. Microbiol.">
        <title>The Global Catalogue of Microorganisms (GCM) 10K type strain sequencing project: providing services to taxonomists for standard genome sequencing and annotation.</title>
        <authorList>
            <consortium name="The Broad Institute Genomics Platform"/>
            <consortium name="The Broad Institute Genome Sequencing Center for Infectious Disease"/>
            <person name="Wu L."/>
            <person name="Ma J."/>
        </authorList>
    </citation>
    <scope>NUCLEOTIDE SEQUENCE [LARGE SCALE GENOMIC DNA]</scope>
    <source>
        <strain evidence="13 14">CGMCC 1.12562</strain>
    </source>
</reference>
<dbReference type="SUPFAM" id="SSF55424">
    <property type="entry name" value="FAD/NAD-linked reductases, dimerisation (C-terminal) domain"/>
    <property type="match status" value="1"/>
</dbReference>
<name>A0ABD5NFU8_9EURY</name>
<evidence type="ECO:0000256" key="8">
    <source>
        <dbReference type="ARBA" id="ARBA00023284"/>
    </source>
</evidence>
<dbReference type="Gene3D" id="3.30.390.30">
    <property type="match status" value="1"/>
</dbReference>
<evidence type="ECO:0000256" key="6">
    <source>
        <dbReference type="ARBA" id="ARBA00023027"/>
    </source>
</evidence>
<evidence type="ECO:0000256" key="4">
    <source>
        <dbReference type="ARBA" id="ARBA00022827"/>
    </source>
</evidence>
<dbReference type="PANTHER" id="PTHR22912:SF160">
    <property type="entry name" value="DIHYDROLIPOYL DEHYDROGENASE"/>
    <property type="match status" value="1"/>
</dbReference>
<dbReference type="PRINTS" id="PR00411">
    <property type="entry name" value="PNDRDTASEI"/>
</dbReference>
<evidence type="ECO:0000256" key="5">
    <source>
        <dbReference type="ARBA" id="ARBA00023002"/>
    </source>
</evidence>
<dbReference type="EMBL" id="JBHRWN010000002">
    <property type="protein sequence ID" value="MFC3478245.1"/>
    <property type="molecule type" value="Genomic_DNA"/>
</dbReference>
<evidence type="ECO:0000256" key="1">
    <source>
        <dbReference type="ARBA" id="ARBA00007532"/>
    </source>
</evidence>
<evidence type="ECO:0000256" key="2">
    <source>
        <dbReference type="ARBA" id="ARBA00012608"/>
    </source>
</evidence>
<dbReference type="PROSITE" id="PS00076">
    <property type="entry name" value="PYRIDINE_REDOX_1"/>
    <property type="match status" value="1"/>
</dbReference>
<comment type="similarity">
    <text evidence="1 10">Belongs to the class-I pyridine nucleotide-disulfide oxidoreductase family.</text>
</comment>
<keyword evidence="3 10" id="KW-0285">Flavoprotein</keyword>
<proteinExistence type="inferred from homology"/>
<dbReference type="Pfam" id="PF07992">
    <property type="entry name" value="Pyr_redox_2"/>
    <property type="match status" value="1"/>
</dbReference>
<keyword evidence="8 10" id="KW-0676">Redox-active center</keyword>
<feature type="domain" description="Pyridine nucleotide-disulphide oxidoreductase dimerisation" evidence="11">
    <location>
        <begin position="350"/>
        <end position="458"/>
    </location>
</feature>
<evidence type="ECO:0000313" key="14">
    <source>
        <dbReference type="Proteomes" id="UP001595660"/>
    </source>
</evidence>
<protein>
    <recommendedName>
        <fullName evidence="2 10">Dihydrolipoyl dehydrogenase</fullName>
        <ecNumber evidence="2 10">1.8.1.4</ecNumber>
    </recommendedName>
</protein>
<keyword evidence="7" id="KW-1015">Disulfide bond</keyword>
<dbReference type="InterPro" id="IPR036188">
    <property type="entry name" value="FAD/NAD-bd_sf"/>
</dbReference>
<dbReference type="PANTHER" id="PTHR22912">
    <property type="entry name" value="DISULFIDE OXIDOREDUCTASE"/>
    <property type="match status" value="1"/>
</dbReference>
<dbReference type="PIRSF" id="PIRSF000350">
    <property type="entry name" value="Mercury_reductase_MerA"/>
    <property type="match status" value="1"/>
</dbReference>
<keyword evidence="14" id="KW-1185">Reference proteome</keyword>
<dbReference type="InterPro" id="IPR006258">
    <property type="entry name" value="Lipoamide_DH"/>
</dbReference>
<keyword evidence="5 10" id="KW-0560">Oxidoreductase</keyword>
<comment type="cofactor">
    <cofactor evidence="10">
        <name>FAD</name>
        <dbReference type="ChEBI" id="CHEBI:57692"/>
    </cofactor>
    <text evidence="10">Binds 1 FAD per subunit.</text>
</comment>
<dbReference type="RefSeq" id="WP_232570641.1">
    <property type="nucleotide sequence ID" value="NZ_CP089466.1"/>
</dbReference>
<evidence type="ECO:0000259" key="11">
    <source>
        <dbReference type="Pfam" id="PF02852"/>
    </source>
</evidence>
<dbReference type="InterPro" id="IPR050151">
    <property type="entry name" value="Class-I_Pyr_Nuc-Dis_Oxidored"/>
</dbReference>
<dbReference type="EC" id="1.8.1.4" evidence="2 10"/>
<dbReference type="Proteomes" id="UP001595660">
    <property type="component" value="Unassembled WGS sequence"/>
</dbReference>
<dbReference type="GO" id="GO:0004148">
    <property type="term" value="F:dihydrolipoyl dehydrogenase (NADH) activity"/>
    <property type="evidence" value="ECO:0007669"/>
    <property type="project" value="UniProtKB-EC"/>
</dbReference>
<evidence type="ECO:0000313" key="13">
    <source>
        <dbReference type="EMBL" id="MFC3478245.1"/>
    </source>
</evidence>
<dbReference type="NCBIfam" id="TIGR01350">
    <property type="entry name" value="lipoamide_DH"/>
    <property type="match status" value="1"/>
</dbReference>
<dbReference type="AlphaFoldDB" id="A0ABD5NFU8"/>
<evidence type="ECO:0000256" key="9">
    <source>
        <dbReference type="ARBA" id="ARBA00049187"/>
    </source>
</evidence>
<sequence length="471" mass="47747">MAEIPAEADLVVVGAGPGGYVAAIRGAQCGLDTVLVERGDLGGVCLNHGCIPSKALVEAAEHAAVGDAAEMGVTGDTALDYGAFADWQDGVVDRLTSGVASLCRSNGVTIVEGTARFVDDGAVEVDPPAATADAAEIAFENAVVATGSRPLSIPGFDFADDPVASSRDVLDLDERPDRLVVVGAGYIGMELSTAFAKLGTDVHVVEALDAPLPGYPDDVTEIVQSNCESLGVSFSFGEAATEWYEDITGDVTVVAETEDGDRSEYAAERVLVAVGREPATDTVGLDATSVDVGDDGAIETDEYGRTAADGVYAIGDAAGDPMLAHAASHEGMRAAEHAAGRDVPGGDAPVPAVVFTDPEIATVGLTAAEARESGRDVTVGEVPFRSNGRALTTGDAAGFARVVVGDDGTVLGGELVGPHVSEVVGELALAVTAGLDAGTVARTVHAHPTLSECLMEAAAQTRGEAIHAPNR</sequence>
<keyword evidence="4 10" id="KW-0274">FAD</keyword>
<dbReference type="SUPFAM" id="SSF51905">
    <property type="entry name" value="FAD/NAD(P)-binding domain"/>
    <property type="match status" value="1"/>
</dbReference>
<dbReference type="Pfam" id="PF02852">
    <property type="entry name" value="Pyr_redox_dim"/>
    <property type="match status" value="1"/>
</dbReference>
<dbReference type="Gene3D" id="3.50.50.60">
    <property type="entry name" value="FAD/NAD(P)-binding domain"/>
    <property type="match status" value="2"/>
</dbReference>
<comment type="catalytic activity">
    <reaction evidence="9 10">
        <text>N(6)-[(R)-dihydrolipoyl]-L-lysyl-[protein] + NAD(+) = N(6)-[(R)-lipoyl]-L-lysyl-[protein] + NADH + H(+)</text>
        <dbReference type="Rhea" id="RHEA:15045"/>
        <dbReference type="Rhea" id="RHEA-COMP:10474"/>
        <dbReference type="Rhea" id="RHEA-COMP:10475"/>
        <dbReference type="ChEBI" id="CHEBI:15378"/>
        <dbReference type="ChEBI" id="CHEBI:57540"/>
        <dbReference type="ChEBI" id="CHEBI:57945"/>
        <dbReference type="ChEBI" id="CHEBI:83099"/>
        <dbReference type="ChEBI" id="CHEBI:83100"/>
        <dbReference type="EC" id="1.8.1.4"/>
    </reaction>
</comment>